<protein>
    <submittedName>
        <fullName evidence="1">Uncharacterized protein</fullName>
    </submittedName>
</protein>
<dbReference type="Proteomes" id="UP000265618">
    <property type="component" value="Unassembled WGS sequence"/>
</dbReference>
<gene>
    <name evidence="1" type="ORF">KIPB_009766</name>
</gene>
<evidence type="ECO:0000313" key="2">
    <source>
        <dbReference type="Proteomes" id="UP000265618"/>
    </source>
</evidence>
<organism evidence="1 2">
    <name type="scientific">Kipferlia bialata</name>
    <dbReference type="NCBI Taxonomy" id="797122"/>
    <lineage>
        <taxon>Eukaryota</taxon>
        <taxon>Metamonada</taxon>
        <taxon>Carpediemonas-like organisms</taxon>
        <taxon>Kipferlia</taxon>
    </lineage>
</organism>
<dbReference type="AlphaFoldDB" id="A0A9K3GMI1"/>
<name>A0A9K3GMI1_9EUKA</name>
<reference evidence="1 2" key="1">
    <citation type="journal article" date="2018" name="PLoS ONE">
        <title>The draft genome of Kipferlia bialata reveals reductive genome evolution in fornicate parasites.</title>
        <authorList>
            <person name="Tanifuji G."/>
            <person name="Takabayashi S."/>
            <person name="Kume K."/>
            <person name="Takagi M."/>
            <person name="Nakayama T."/>
            <person name="Kamikawa R."/>
            <person name="Inagaki Y."/>
            <person name="Hashimoto T."/>
        </authorList>
    </citation>
    <scope>NUCLEOTIDE SEQUENCE [LARGE SCALE GENOMIC DNA]</scope>
    <source>
        <strain evidence="1">NY0173</strain>
    </source>
</reference>
<comment type="caution">
    <text evidence="1">The sequence shown here is derived from an EMBL/GenBank/DDBJ whole genome shotgun (WGS) entry which is preliminary data.</text>
</comment>
<dbReference type="EMBL" id="BDIP01003414">
    <property type="protein sequence ID" value="GIQ87675.1"/>
    <property type="molecule type" value="Genomic_DNA"/>
</dbReference>
<sequence length="530" mass="58996">YHGLHRMGAHTLVLRVLEHYGEVHAVARFAFFTLRVFVLGSMGHRCEVEAHHSIVEKEEESIRAELVSLGAIRSVVDALISIGVPEQLVQTGSRNVGLQILDRLAPQEAASPHLLSKRFAAYLGGVIDTCDTYTLNRALSLFKGITTYNPIAQVALKRVMLPHLMGSLQGQLGEGKQLADDDDHTNTVVANMDEVAKASQVNGPLAISLGVHTVALDCMATEGHPVRVYESCLNMIIGVAGEHESRPTLVALFKAGTIRAARAVMLAHPGQEEIAELTFKCVLCVGAGKVIGDTHKKDLIQLGVYRWAMAALSHYLRPESYFLAELCACTMLSCIPDEAVLKYLVQEDNVRTLLASLNMHRADERTTHFLCLLFQNIYALTEDVDTLLDQNVGDCVASAFIEHPKHDRIRQCYEFIRDMEESLSDRDYICRHCQVEHGKAACDALYKRPPPRDEVEEWERGTMYGDPQFAEDAPDHLLMNNETVEDMVRRQLGLRFGETLEGAYRHYGDLTLPPHSACVVYLPTMGQKRV</sequence>
<proteinExistence type="predicted"/>
<feature type="non-terminal residue" evidence="1">
    <location>
        <position position="1"/>
    </location>
</feature>
<feature type="non-terminal residue" evidence="1">
    <location>
        <position position="530"/>
    </location>
</feature>
<accession>A0A9K3GMI1</accession>
<keyword evidence="2" id="KW-1185">Reference proteome</keyword>
<evidence type="ECO:0000313" key="1">
    <source>
        <dbReference type="EMBL" id="GIQ87675.1"/>
    </source>
</evidence>